<protein>
    <submittedName>
        <fullName evidence="3">CPBP family intramembrane metalloprotease</fullName>
    </submittedName>
</protein>
<dbReference type="PANTHER" id="PTHR36435">
    <property type="entry name" value="SLR1288 PROTEIN"/>
    <property type="match status" value="1"/>
</dbReference>
<gene>
    <name evidence="3" type="ORF">HXN33_07430</name>
</gene>
<keyword evidence="1" id="KW-0472">Membrane</keyword>
<dbReference type="GO" id="GO:0080120">
    <property type="term" value="P:CAAX-box protein maturation"/>
    <property type="evidence" value="ECO:0007669"/>
    <property type="project" value="UniProtKB-ARBA"/>
</dbReference>
<feature type="transmembrane region" description="Helical" evidence="1">
    <location>
        <begin position="58"/>
        <end position="76"/>
    </location>
</feature>
<evidence type="ECO:0000256" key="1">
    <source>
        <dbReference type="SAM" id="Phobius"/>
    </source>
</evidence>
<reference evidence="3" key="1">
    <citation type="submission" date="2020-04" db="EMBL/GenBank/DDBJ databases">
        <title>Deep metagenomics examines the oral microbiome during advanced dental caries in children, revealing novel taxa and co-occurrences with host molecules.</title>
        <authorList>
            <person name="Baker J.L."/>
            <person name="Morton J.T."/>
            <person name="Dinis M."/>
            <person name="Alvarez R."/>
            <person name="Tran N.C."/>
            <person name="Knight R."/>
            <person name="Edlund A."/>
        </authorList>
    </citation>
    <scope>NUCLEOTIDE SEQUENCE</scope>
    <source>
        <strain evidence="3">JCVI_25_bin.9</strain>
    </source>
</reference>
<feature type="domain" description="CAAX prenyl protease 2/Lysostaphin resistance protein A-like" evidence="2">
    <location>
        <begin position="132"/>
        <end position="221"/>
    </location>
</feature>
<dbReference type="GO" id="GO:0008237">
    <property type="term" value="F:metallopeptidase activity"/>
    <property type="evidence" value="ECO:0007669"/>
    <property type="project" value="UniProtKB-KW"/>
</dbReference>
<evidence type="ECO:0000259" key="2">
    <source>
        <dbReference type="Pfam" id="PF02517"/>
    </source>
</evidence>
<feature type="transmembrane region" description="Helical" evidence="1">
    <location>
        <begin position="133"/>
        <end position="154"/>
    </location>
</feature>
<evidence type="ECO:0000313" key="3">
    <source>
        <dbReference type="EMBL" id="MBF1415396.1"/>
    </source>
</evidence>
<keyword evidence="1" id="KW-0812">Transmembrane</keyword>
<keyword evidence="1" id="KW-1133">Transmembrane helix</keyword>
<organism evidence="3 4">
    <name type="scientific">Prevotella histicola</name>
    <dbReference type="NCBI Taxonomy" id="470565"/>
    <lineage>
        <taxon>Bacteria</taxon>
        <taxon>Pseudomonadati</taxon>
        <taxon>Bacteroidota</taxon>
        <taxon>Bacteroidia</taxon>
        <taxon>Bacteroidales</taxon>
        <taxon>Prevotellaceae</taxon>
        <taxon>Prevotella</taxon>
    </lineage>
</organism>
<feature type="transmembrane region" description="Helical" evidence="1">
    <location>
        <begin position="166"/>
        <end position="183"/>
    </location>
</feature>
<dbReference type="InterPro" id="IPR052710">
    <property type="entry name" value="CAAX_protease"/>
</dbReference>
<proteinExistence type="predicted"/>
<evidence type="ECO:0000313" key="4">
    <source>
        <dbReference type="Proteomes" id="UP000757461"/>
    </source>
</evidence>
<dbReference type="Pfam" id="PF02517">
    <property type="entry name" value="Rce1-like"/>
    <property type="match status" value="1"/>
</dbReference>
<accession>A0A930N549</accession>
<feature type="transmembrane region" description="Helical" evidence="1">
    <location>
        <begin position="88"/>
        <end position="109"/>
    </location>
</feature>
<name>A0A930N549_9BACT</name>
<dbReference type="Proteomes" id="UP000757461">
    <property type="component" value="Unassembled WGS sequence"/>
</dbReference>
<feature type="transmembrane region" description="Helical" evidence="1">
    <location>
        <begin position="212"/>
        <end position="229"/>
    </location>
</feature>
<dbReference type="PANTHER" id="PTHR36435:SF1">
    <property type="entry name" value="CAAX AMINO TERMINAL PROTEASE FAMILY PROTEIN"/>
    <property type="match status" value="1"/>
</dbReference>
<dbReference type="AlphaFoldDB" id="A0A930N549"/>
<sequence>MNNKNIWTSILYIILFISAFVLLQVFGSWIAKGCYALIKGIPLSEVSNYSNSSELLSVIDVLGSLLTIVIFTRARWSKVSRDYLKARPWAVLMWTFLLTIGSILPMEFISEKANLTLPEQTQHFFELIMKTPWGYIAIGIMAPIAEELVFRGAILNKLLSSFKGNQHWIAIILSALIFGIIHLNVVQGLHAFLIGLLLGWMFYRTGSVIPGILFHWVNNTVAFLMFHLIPQMNDGKLIDLFHGDSRLMYGGLFFSLCILIPSLFQLVIRMHKAK</sequence>
<dbReference type="EMBL" id="JABZSQ010000134">
    <property type="protein sequence ID" value="MBF1415396.1"/>
    <property type="molecule type" value="Genomic_DNA"/>
</dbReference>
<keyword evidence="3" id="KW-0482">Metalloprotease</keyword>
<dbReference type="InterPro" id="IPR003675">
    <property type="entry name" value="Rce1/LyrA-like_dom"/>
</dbReference>
<feature type="transmembrane region" description="Helical" evidence="1">
    <location>
        <begin position="249"/>
        <end position="268"/>
    </location>
</feature>
<feature type="transmembrane region" description="Helical" evidence="1">
    <location>
        <begin position="12"/>
        <end position="38"/>
    </location>
</feature>
<comment type="caution">
    <text evidence="3">The sequence shown here is derived from an EMBL/GenBank/DDBJ whole genome shotgun (WGS) entry which is preliminary data.</text>
</comment>
<dbReference type="GO" id="GO:0004175">
    <property type="term" value="F:endopeptidase activity"/>
    <property type="evidence" value="ECO:0007669"/>
    <property type="project" value="UniProtKB-ARBA"/>
</dbReference>
<keyword evidence="3" id="KW-0645">Protease</keyword>
<dbReference type="RefSeq" id="WP_219496015.1">
    <property type="nucleotide sequence ID" value="NZ_CAKAQX010000004.1"/>
</dbReference>
<keyword evidence="3" id="KW-0378">Hydrolase</keyword>